<keyword evidence="3" id="KW-1185">Reference proteome</keyword>
<dbReference type="RefSeq" id="WP_243537894.1">
    <property type="nucleotide sequence ID" value="NZ_CP093442.1"/>
</dbReference>
<evidence type="ECO:0000313" key="3">
    <source>
        <dbReference type="Proteomes" id="UP000830116"/>
    </source>
</evidence>
<sequence length="232" mass="27016">MNSDNGQTIFKKISISEKKMIFREVAHDKVQVVVKGKDRIFHLIAVQSEKDEALMCHHTADSKDIKENQEVLVNFAFKTERYFIQTELYFEAGWAVLKIDKELFQLQRRANFRVDIPAKYDAIFNFTEHQGKKYFFDCKVKDVSAGGFKMELGGDPVLKIGDKVKGHLRIGNRRPLEFEVEVRFSSMKEAEDKKQQIAGVQFLNVEKITESKLMTVITDLQREIFLKYPKKN</sequence>
<dbReference type="InterPro" id="IPR009875">
    <property type="entry name" value="PilZ_domain"/>
</dbReference>
<dbReference type="Proteomes" id="UP000830116">
    <property type="component" value="Chromosome"/>
</dbReference>
<feature type="domain" description="PilZ" evidence="1">
    <location>
        <begin position="107"/>
        <end position="214"/>
    </location>
</feature>
<dbReference type="EMBL" id="CP093442">
    <property type="protein sequence ID" value="UOF01454.1"/>
    <property type="molecule type" value="Genomic_DNA"/>
</dbReference>
<protein>
    <submittedName>
        <fullName evidence="2">PilZ domain-containing protein</fullName>
    </submittedName>
</protein>
<reference evidence="2" key="1">
    <citation type="submission" date="2022-03" db="EMBL/GenBank/DDBJ databases">
        <title>Genome Identification and Characterization of new species Bdellovibrio reynosense LBG001 sp. nov. from a Mexico soil sample.</title>
        <authorList>
            <person name="Camilli A."/>
            <person name="Ajao Y."/>
            <person name="Guo X."/>
        </authorList>
    </citation>
    <scope>NUCLEOTIDE SEQUENCE</scope>
    <source>
        <strain evidence="2">LBG001</strain>
    </source>
</reference>
<organism evidence="2 3">
    <name type="scientific">Bdellovibrio reynosensis</name>
    <dbReference type="NCBI Taxonomy" id="2835041"/>
    <lineage>
        <taxon>Bacteria</taxon>
        <taxon>Pseudomonadati</taxon>
        <taxon>Bdellovibrionota</taxon>
        <taxon>Bdellovibrionia</taxon>
        <taxon>Bdellovibrionales</taxon>
        <taxon>Pseudobdellovibrionaceae</taxon>
        <taxon>Bdellovibrio</taxon>
    </lineage>
</organism>
<dbReference type="SUPFAM" id="SSF141371">
    <property type="entry name" value="PilZ domain-like"/>
    <property type="match status" value="1"/>
</dbReference>
<accession>A0ABY4CAF3</accession>
<proteinExistence type="predicted"/>
<dbReference type="Gene3D" id="2.40.10.220">
    <property type="entry name" value="predicted glycosyltransferase like domains"/>
    <property type="match status" value="1"/>
</dbReference>
<evidence type="ECO:0000313" key="2">
    <source>
        <dbReference type="EMBL" id="UOF01454.1"/>
    </source>
</evidence>
<evidence type="ECO:0000259" key="1">
    <source>
        <dbReference type="Pfam" id="PF07238"/>
    </source>
</evidence>
<gene>
    <name evidence="2" type="ORF">MNR06_00615</name>
</gene>
<name>A0ABY4CAF3_9BACT</name>
<dbReference type="Pfam" id="PF07238">
    <property type="entry name" value="PilZ"/>
    <property type="match status" value="1"/>
</dbReference>